<keyword evidence="3" id="KW-0238">DNA-binding</keyword>
<protein>
    <submittedName>
        <fullName evidence="8">Two component transcriptional regulator, LuxR family</fullName>
    </submittedName>
</protein>
<keyword evidence="4" id="KW-0804">Transcription</keyword>
<comment type="caution">
    <text evidence="8">The sequence shown here is derived from an EMBL/GenBank/DDBJ whole genome shotgun (WGS) entry which is preliminary data.</text>
</comment>
<gene>
    <name evidence="8" type="ORF">SAMN02745947_03466</name>
</gene>
<dbReference type="PROSITE" id="PS50043">
    <property type="entry name" value="HTH_LUXR_2"/>
    <property type="match status" value="1"/>
</dbReference>
<evidence type="ECO:0000256" key="3">
    <source>
        <dbReference type="ARBA" id="ARBA00023125"/>
    </source>
</evidence>
<dbReference type="EMBL" id="FXAV01000009">
    <property type="protein sequence ID" value="SMG47860.1"/>
    <property type="molecule type" value="Genomic_DNA"/>
</dbReference>
<dbReference type="Gene3D" id="3.40.50.2300">
    <property type="match status" value="1"/>
</dbReference>
<dbReference type="SUPFAM" id="SSF46894">
    <property type="entry name" value="C-terminal effector domain of the bipartite response regulators"/>
    <property type="match status" value="1"/>
</dbReference>
<feature type="modified residue" description="4-aspartylphosphate" evidence="5">
    <location>
        <position position="66"/>
    </location>
</feature>
<dbReference type="PANTHER" id="PTHR43214:SF24">
    <property type="entry name" value="TRANSCRIPTIONAL REGULATORY PROTEIN NARL-RELATED"/>
    <property type="match status" value="1"/>
</dbReference>
<evidence type="ECO:0000313" key="8">
    <source>
        <dbReference type="EMBL" id="SMG47860.1"/>
    </source>
</evidence>
<evidence type="ECO:0000256" key="2">
    <source>
        <dbReference type="ARBA" id="ARBA00023015"/>
    </source>
</evidence>
<dbReference type="PRINTS" id="PR00038">
    <property type="entry name" value="HTHLUXR"/>
</dbReference>
<dbReference type="SUPFAM" id="SSF52172">
    <property type="entry name" value="CheY-like"/>
    <property type="match status" value="1"/>
</dbReference>
<proteinExistence type="predicted"/>
<dbReference type="CDD" id="cd17535">
    <property type="entry name" value="REC_NarL-like"/>
    <property type="match status" value="1"/>
</dbReference>
<dbReference type="PROSITE" id="PS00622">
    <property type="entry name" value="HTH_LUXR_1"/>
    <property type="match status" value="1"/>
</dbReference>
<dbReference type="PROSITE" id="PS50110">
    <property type="entry name" value="RESPONSE_REGULATORY"/>
    <property type="match status" value="1"/>
</dbReference>
<dbReference type="InterPro" id="IPR001789">
    <property type="entry name" value="Sig_transdc_resp-reg_receiver"/>
</dbReference>
<dbReference type="SMART" id="SM00448">
    <property type="entry name" value="REC"/>
    <property type="match status" value="1"/>
</dbReference>
<evidence type="ECO:0000256" key="1">
    <source>
        <dbReference type="ARBA" id="ARBA00022553"/>
    </source>
</evidence>
<evidence type="ECO:0000259" key="7">
    <source>
        <dbReference type="PROSITE" id="PS50110"/>
    </source>
</evidence>
<organism evidence="8 9">
    <name type="scientific">Rhodococcus rhodochrous J3</name>
    <dbReference type="NCBI Taxonomy" id="903528"/>
    <lineage>
        <taxon>Bacteria</taxon>
        <taxon>Bacillati</taxon>
        <taxon>Actinomycetota</taxon>
        <taxon>Actinomycetes</taxon>
        <taxon>Mycobacteriales</taxon>
        <taxon>Nocardiaceae</taxon>
        <taxon>Rhodococcus</taxon>
    </lineage>
</organism>
<dbReference type="Proteomes" id="UP000193566">
    <property type="component" value="Unassembled WGS sequence"/>
</dbReference>
<dbReference type="InterPro" id="IPR000792">
    <property type="entry name" value="Tscrpt_reg_LuxR_C"/>
</dbReference>
<reference evidence="8 9" key="1">
    <citation type="submission" date="2017-04" db="EMBL/GenBank/DDBJ databases">
        <authorList>
            <person name="Varghese N."/>
            <person name="Submissions S."/>
        </authorList>
    </citation>
    <scope>NUCLEOTIDE SEQUENCE [LARGE SCALE GENOMIC DNA]</scope>
    <source>
        <strain evidence="8 9">J3</strain>
    </source>
</reference>
<accession>A0ABY1MDG6</accession>
<dbReference type="CDD" id="cd06170">
    <property type="entry name" value="LuxR_C_like"/>
    <property type="match status" value="1"/>
</dbReference>
<dbReference type="Pfam" id="PF00196">
    <property type="entry name" value="GerE"/>
    <property type="match status" value="1"/>
</dbReference>
<sequence length="219" mass="23103">MTDGEDVVTDADEITVLIVDDHPVVRDGLRGMFAASPEFDVVGEAASGPEAVTLTLELDPDVVLMDLRMPGGGGVQAITELVARGARSRVLVLTTYDTDADTVPAIEAGATGYLLKDALRDDLFAGVRAAAEGRTVLSPVVASRLMNHMRTPTAPQALSAREREVLALVAKGTSNRAIAQELFISEATVKTHLTHVFAKLEVKDRAAAVAVAYDRGILG</sequence>
<evidence type="ECO:0000313" key="9">
    <source>
        <dbReference type="Proteomes" id="UP000193566"/>
    </source>
</evidence>
<keyword evidence="9" id="KW-1185">Reference proteome</keyword>
<evidence type="ECO:0000256" key="5">
    <source>
        <dbReference type="PROSITE-ProRule" id="PRU00169"/>
    </source>
</evidence>
<name>A0ABY1MDG6_RHORH</name>
<feature type="domain" description="HTH luxR-type" evidence="6">
    <location>
        <begin position="151"/>
        <end position="216"/>
    </location>
</feature>
<keyword evidence="2" id="KW-0805">Transcription regulation</keyword>
<dbReference type="InterPro" id="IPR011006">
    <property type="entry name" value="CheY-like_superfamily"/>
</dbReference>
<dbReference type="Pfam" id="PF00072">
    <property type="entry name" value="Response_reg"/>
    <property type="match status" value="1"/>
</dbReference>
<evidence type="ECO:0000259" key="6">
    <source>
        <dbReference type="PROSITE" id="PS50043"/>
    </source>
</evidence>
<dbReference type="InterPro" id="IPR016032">
    <property type="entry name" value="Sig_transdc_resp-reg_C-effctor"/>
</dbReference>
<feature type="domain" description="Response regulatory" evidence="7">
    <location>
        <begin position="15"/>
        <end position="131"/>
    </location>
</feature>
<dbReference type="InterPro" id="IPR058245">
    <property type="entry name" value="NreC/VraR/RcsB-like_REC"/>
</dbReference>
<evidence type="ECO:0000256" key="4">
    <source>
        <dbReference type="ARBA" id="ARBA00023163"/>
    </source>
</evidence>
<dbReference type="PANTHER" id="PTHR43214">
    <property type="entry name" value="TWO-COMPONENT RESPONSE REGULATOR"/>
    <property type="match status" value="1"/>
</dbReference>
<keyword evidence="1 5" id="KW-0597">Phosphoprotein</keyword>
<dbReference type="SMART" id="SM00421">
    <property type="entry name" value="HTH_LUXR"/>
    <property type="match status" value="1"/>
</dbReference>
<dbReference type="InterPro" id="IPR039420">
    <property type="entry name" value="WalR-like"/>
</dbReference>